<gene>
    <name evidence="1" type="ORF">FHS22_001329</name>
</gene>
<name>A0A841CXE0_PLAVE</name>
<comment type="caution">
    <text evidence="1">The sequence shown here is derived from an EMBL/GenBank/DDBJ whole genome shotgun (WGS) entry which is preliminary data.</text>
</comment>
<reference evidence="1 2" key="1">
    <citation type="submission" date="2020-08" db="EMBL/GenBank/DDBJ databases">
        <title>Genomic Encyclopedia of Type Strains, Phase III (KMG-III): the genomes of soil and plant-associated and newly described type strains.</title>
        <authorList>
            <person name="Whitman W."/>
        </authorList>
    </citation>
    <scope>NUCLEOTIDE SEQUENCE [LARGE SCALE GENOMIC DNA]</scope>
    <source>
        <strain evidence="1 2">CECT 3303</strain>
    </source>
</reference>
<dbReference type="AlphaFoldDB" id="A0A841CXE0"/>
<evidence type="ECO:0000313" key="1">
    <source>
        <dbReference type="EMBL" id="MBB5962070.1"/>
    </source>
</evidence>
<dbReference type="RefSeq" id="WP_184939322.1">
    <property type="nucleotide sequence ID" value="NZ_BAAAWZ010000001.1"/>
</dbReference>
<sequence length="280" mass="27735">MADQSTSGGCTCCAPAPASTTISTGAAAVRARLLAGAEQLGIAGPALTELADLFDGGDCAAVQQRLAALVAERLQAAEQAVVEQIEHTALRQHQAGAAGADGQAVAALQSTTAELTGQVARLQAAAQHLAAPARTGACEAQCACLSAASAITTPRIPVARAALTLADDVAADGPDIVCTLGGGVEAMRERVSQWQAALAPATGRTPIAGGLQLTYAHDEALAAELARLAAAEFACCSFFTFTLTVGPGGMTFAVTAPPAAGELVTAVFGTADAAAARKSV</sequence>
<proteinExistence type="predicted"/>
<protein>
    <submittedName>
        <fullName evidence="1">Uncharacterized protein</fullName>
    </submittedName>
</protein>
<dbReference type="EMBL" id="JACHJJ010000003">
    <property type="protein sequence ID" value="MBB5962070.1"/>
    <property type="molecule type" value="Genomic_DNA"/>
</dbReference>
<accession>A0A841CXE0</accession>
<organism evidence="1 2">
    <name type="scientific">Planomonospora venezuelensis</name>
    <dbReference type="NCBI Taxonomy" id="1999"/>
    <lineage>
        <taxon>Bacteria</taxon>
        <taxon>Bacillati</taxon>
        <taxon>Actinomycetota</taxon>
        <taxon>Actinomycetes</taxon>
        <taxon>Streptosporangiales</taxon>
        <taxon>Streptosporangiaceae</taxon>
        <taxon>Planomonospora</taxon>
    </lineage>
</organism>
<keyword evidence="2" id="KW-1185">Reference proteome</keyword>
<dbReference type="Proteomes" id="UP000562352">
    <property type="component" value="Unassembled WGS sequence"/>
</dbReference>
<evidence type="ECO:0000313" key="2">
    <source>
        <dbReference type="Proteomes" id="UP000562352"/>
    </source>
</evidence>